<dbReference type="EMBL" id="JAPWTK010000035">
    <property type="protein sequence ID" value="KAJ8955847.1"/>
    <property type="molecule type" value="Genomic_DNA"/>
</dbReference>
<accession>A0AAV8YYP4</accession>
<sequence length="263" mass="29196">MPPPEVNNVRSSARRCLRLTSNVEEGAVVGGTKSSKRRLSMSINKDDEKISVTEKKIDLNESIRTTMLKVRLKKAEIFESISGSSKFFYDTSSDENEENVSEKSKGRSRSTESDSSWSPGTPPKARRLTETSVNPGHPPGESVPNTPRTKQQAASFTAKEPPSRTRSRSLRSDKEEASDTQRPSRVHSPAKDSDDDRSSPCKTPSKTPKARRRTNRRESQAVCKTPKAPRTPRSSAKQTLKTPGSRARLIREGGYNTFHALQN</sequence>
<comment type="caution">
    <text evidence="2">The sequence shown here is derived from an EMBL/GenBank/DDBJ whole genome shotgun (WGS) entry which is preliminary data.</text>
</comment>
<dbReference type="AlphaFoldDB" id="A0AAV8YYP4"/>
<protein>
    <submittedName>
        <fullName evidence="2">Uncharacterized protein</fullName>
    </submittedName>
</protein>
<feature type="compositionally biased region" description="Polar residues" evidence="1">
    <location>
        <begin position="143"/>
        <end position="155"/>
    </location>
</feature>
<feature type="compositionally biased region" description="Basic and acidic residues" evidence="1">
    <location>
        <begin position="170"/>
        <end position="179"/>
    </location>
</feature>
<keyword evidence="3" id="KW-1185">Reference proteome</keyword>
<dbReference type="Proteomes" id="UP001162162">
    <property type="component" value="Unassembled WGS sequence"/>
</dbReference>
<feature type="compositionally biased region" description="Basic and acidic residues" evidence="1">
    <location>
        <begin position="100"/>
        <end position="112"/>
    </location>
</feature>
<gene>
    <name evidence="2" type="ORF">NQ318_005392</name>
</gene>
<evidence type="ECO:0000313" key="3">
    <source>
        <dbReference type="Proteomes" id="UP001162162"/>
    </source>
</evidence>
<organism evidence="2 3">
    <name type="scientific">Aromia moschata</name>
    <dbReference type="NCBI Taxonomy" id="1265417"/>
    <lineage>
        <taxon>Eukaryota</taxon>
        <taxon>Metazoa</taxon>
        <taxon>Ecdysozoa</taxon>
        <taxon>Arthropoda</taxon>
        <taxon>Hexapoda</taxon>
        <taxon>Insecta</taxon>
        <taxon>Pterygota</taxon>
        <taxon>Neoptera</taxon>
        <taxon>Endopterygota</taxon>
        <taxon>Coleoptera</taxon>
        <taxon>Polyphaga</taxon>
        <taxon>Cucujiformia</taxon>
        <taxon>Chrysomeloidea</taxon>
        <taxon>Cerambycidae</taxon>
        <taxon>Cerambycinae</taxon>
        <taxon>Callichromatini</taxon>
        <taxon>Aromia</taxon>
    </lineage>
</organism>
<reference evidence="2" key="1">
    <citation type="journal article" date="2023" name="Insect Mol. Biol.">
        <title>Genome sequencing provides insights into the evolution of gene families encoding plant cell wall-degrading enzymes in longhorned beetles.</title>
        <authorList>
            <person name="Shin N.R."/>
            <person name="Okamura Y."/>
            <person name="Kirsch R."/>
            <person name="Pauchet Y."/>
        </authorList>
    </citation>
    <scope>NUCLEOTIDE SEQUENCE</scope>
    <source>
        <strain evidence="2">AMC_N1</strain>
    </source>
</reference>
<feature type="region of interest" description="Disordered" evidence="1">
    <location>
        <begin position="86"/>
        <end position="263"/>
    </location>
</feature>
<feature type="compositionally biased region" description="Polar residues" evidence="1">
    <location>
        <begin position="232"/>
        <end position="242"/>
    </location>
</feature>
<name>A0AAV8YYP4_9CUCU</name>
<evidence type="ECO:0000313" key="2">
    <source>
        <dbReference type="EMBL" id="KAJ8955847.1"/>
    </source>
</evidence>
<feature type="compositionally biased region" description="Basic and acidic residues" evidence="1">
    <location>
        <begin position="189"/>
        <end position="199"/>
    </location>
</feature>
<proteinExistence type="predicted"/>
<evidence type="ECO:0000256" key="1">
    <source>
        <dbReference type="SAM" id="MobiDB-lite"/>
    </source>
</evidence>